<keyword evidence="4" id="KW-0186">Copper</keyword>
<evidence type="ECO:0000256" key="6">
    <source>
        <dbReference type="ARBA" id="ARBA00048233"/>
    </source>
</evidence>
<dbReference type="InterPro" id="IPR050316">
    <property type="entry name" value="Tyrosinase/Hemocyanin"/>
</dbReference>
<name>A0AAD9EI53_9PEZI</name>
<comment type="catalytic activity">
    <reaction evidence="7">
        <text>L-tyrosine + O2 = L-dopaquinone + H2O</text>
        <dbReference type="Rhea" id="RHEA:18117"/>
        <dbReference type="ChEBI" id="CHEBI:15377"/>
        <dbReference type="ChEBI" id="CHEBI:15379"/>
        <dbReference type="ChEBI" id="CHEBI:57924"/>
        <dbReference type="ChEBI" id="CHEBI:58315"/>
        <dbReference type="EC" id="1.14.18.1"/>
    </reaction>
</comment>
<comment type="similarity">
    <text evidence="1">Belongs to the tyrosinase family.</text>
</comment>
<dbReference type="Gene3D" id="3.30.70.100">
    <property type="match status" value="1"/>
</dbReference>
<dbReference type="AlphaFoldDB" id="A0AAD9EI53"/>
<keyword evidence="5" id="KW-0470">Melanin biosynthesis</keyword>
<evidence type="ECO:0000256" key="3">
    <source>
        <dbReference type="ARBA" id="ARBA00022723"/>
    </source>
</evidence>
<dbReference type="InterPro" id="IPR002227">
    <property type="entry name" value="Tyrosinase_Cu-bd"/>
</dbReference>
<dbReference type="InterPro" id="IPR008922">
    <property type="entry name" value="Di-copper_centre_dom_sf"/>
</dbReference>
<dbReference type="Proteomes" id="UP001243330">
    <property type="component" value="Unassembled WGS sequence"/>
</dbReference>
<dbReference type="Pfam" id="PF00264">
    <property type="entry name" value="Tyrosinase"/>
    <property type="match status" value="1"/>
</dbReference>
<evidence type="ECO:0000259" key="9">
    <source>
        <dbReference type="PROSITE" id="PS00498"/>
    </source>
</evidence>
<gene>
    <name evidence="10" type="ORF">CCHR01_08990</name>
</gene>
<comment type="caution">
    <text evidence="10">The sequence shown here is derived from an EMBL/GenBank/DDBJ whole genome shotgun (WGS) entry which is preliminary data.</text>
</comment>
<evidence type="ECO:0000256" key="4">
    <source>
        <dbReference type="ARBA" id="ARBA00023008"/>
    </source>
</evidence>
<dbReference type="EC" id="1.14.18.1" evidence="2"/>
<dbReference type="GO" id="GO:0004503">
    <property type="term" value="F:tyrosinase activity"/>
    <property type="evidence" value="ECO:0007669"/>
    <property type="project" value="UniProtKB-EC"/>
</dbReference>
<dbReference type="GO" id="GO:0046872">
    <property type="term" value="F:metal ion binding"/>
    <property type="evidence" value="ECO:0007669"/>
    <property type="project" value="UniProtKB-KW"/>
</dbReference>
<evidence type="ECO:0000259" key="8">
    <source>
        <dbReference type="PROSITE" id="PS00497"/>
    </source>
</evidence>
<dbReference type="PANTHER" id="PTHR11474:SF76">
    <property type="entry name" value="SHKT DOMAIN-CONTAINING PROTEIN"/>
    <property type="match status" value="1"/>
</dbReference>
<dbReference type="SUPFAM" id="SSF48056">
    <property type="entry name" value="Di-copper centre-containing domain"/>
    <property type="match status" value="1"/>
</dbReference>
<keyword evidence="11" id="KW-1185">Reference proteome</keyword>
<evidence type="ECO:0000313" key="10">
    <source>
        <dbReference type="EMBL" id="KAK1848372.1"/>
    </source>
</evidence>
<evidence type="ECO:0000256" key="2">
    <source>
        <dbReference type="ARBA" id="ARBA00011906"/>
    </source>
</evidence>
<feature type="domain" description="Tyrosinase copper-binding" evidence="8">
    <location>
        <begin position="62"/>
        <end position="79"/>
    </location>
</feature>
<dbReference type="GO" id="GO:0042438">
    <property type="term" value="P:melanin biosynthetic process"/>
    <property type="evidence" value="ECO:0007669"/>
    <property type="project" value="UniProtKB-KW"/>
</dbReference>
<keyword evidence="3" id="KW-0479">Metal-binding</keyword>
<protein>
    <recommendedName>
        <fullName evidence="2">tyrosinase</fullName>
        <ecNumber evidence="2">1.14.18.1</ecNumber>
    </recommendedName>
</protein>
<sequence length="634" mass="71446">MLKSHVIKDIETLSQSERDTLIRAFDYIGKLSPEDPNSFFALASYHGLPGPEGNSQEMYCSHGNVLFPTWHRAYLLRVEKALQSAPGCGHLALPYWNQTSESSLKGGLPSIFTDKSYTYASGDTINNPLYSYTMQKAVDGLKYSSNATHAKPVGYTTVRYPYSGRVASEEVAEVKSRNSSLEALPRKTITGALDENIRKWLAPGSFPGVAENYHQSLDAPSYTVCLTTPVHSASQGDMGENETAAFDPVFYFHHCFIDYMFWKWQDQHDQKDHLDITPGMQGTKGADIDTPLEPFTMADPNTGTERWMTSKLGYDYAKPQWQKVNATIREADAVNAPKLTVSGINRSKIRGSFIVSTWVKGQNGGPEKVINIKPILSWWEVNSCENCQNYLDVRSHTQLTNFTDEEIEDMDFFALVHTREHPDGIDTIDGRPIEVELAYDDLATYVFAKEPNTTTYYFGLPLEYADNPSRTPYLFAFEIYSSREDLYDVHLKSETMTTSFLPAALPVMATGLDLVHYDVAGGFLDRSDRKAECGIMEDTQIRCTDSAARAEVLGALKMLCRAAKDDDDVFTFLALRGQDDEISARIFARFRDRDSMERWARTEVVKGFWEIVKNNVKDMGSRAYVPNGKGWLWK</sequence>
<accession>A0AAD9EI53</accession>
<reference evidence="10" key="1">
    <citation type="submission" date="2023-01" db="EMBL/GenBank/DDBJ databases">
        <title>Colletotrichum chrysophilum M932 genome sequence.</title>
        <authorList>
            <person name="Baroncelli R."/>
        </authorList>
    </citation>
    <scope>NUCLEOTIDE SEQUENCE</scope>
    <source>
        <strain evidence="10">M932</strain>
    </source>
</reference>
<dbReference type="EMBL" id="JAQOWY010000173">
    <property type="protein sequence ID" value="KAK1848372.1"/>
    <property type="molecule type" value="Genomic_DNA"/>
</dbReference>
<dbReference type="PROSITE" id="PS00497">
    <property type="entry name" value="TYROSINASE_1"/>
    <property type="match status" value="1"/>
</dbReference>
<dbReference type="Gene3D" id="1.10.1280.10">
    <property type="entry name" value="Di-copper center containing domain from catechol oxidase"/>
    <property type="match status" value="1"/>
</dbReference>
<evidence type="ECO:0000313" key="11">
    <source>
        <dbReference type="Proteomes" id="UP001243330"/>
    </source>
</evidence>
<comment type="catalytic activity">
    <reaction evidence="6">
        <text>2 L-dopa + O2 = 2 L-dopaquinone + 2 H2O</text>
        <dbReference type="Rhea" id="RHEA:34287"/>
        <dbReference type="ChEBI" id="CHEBI:15377"/>
        <dbReference type="ChEBI" id="CHEBI:15379"/>
        <dbReference type="ChEBI" id="CHEBI:57504"/>
        <dbReference type="ChEBI" id="CHEBI:57924"/>
        <dbReference type="EC" id="1.14.18.1"/>
    </reaction>
</comment>
<feature type="domain" description="Tyrosinase copper-binding" evidence="9">
    <location>
        <begin position="247"/>
        <end position="258"/>
    </location>
</feature>
<dbReference type="PANTHER" id="PTHR11474">
    <property type="entry name" value="TYROSINASE FAMILY MEMBER"/>
    <property type="match status" value="1"/>
</dbReference>
<evidence type="ECO:0000256" key="7">
    <source>
        <dbReference type="ARBA" id="ARBA00048881"/>
    </source>
</evidence>
<evidence type="ECO:0000256" key="5">
    <source>
        <dbReference type="ARBA" id="ARBA00023101"/>
    </source>
</evidence>
<proteinExistence type="inferred from homology"/>
<dbReference type="PRINTS" id="PR00092">
    <property type="entry name" value="TYROSINASE"/>
</dbReference>
<dbReference type="PROSITE" id="PS00498">
    <property type="entry name" value="TYROSINASE_2"/>
    <property type="match status" value="1"/>
</dbReference>
<evidence type="ECO:0000256" key="1">
    <source>
        <dbReference type="ARBA" id="ARBA00009928"/>
    </source>
</evidence>
<organism evidence="10 11">
    <name type="scientific">Colletotrichum chrysophilum</name>
    <dbReference type="NCBI Taxonomy" id="1836956"/>
    <lineage>
        <taxon>Eukaryota</taxon>
        <taxon>Fungi</taxon>
        <taxon>Dikarya</taxon>
        <taxon>Ascomycota</taxon>
        <taxon>Pezizomycotina</taxon>
        <taxon>Sordariomycetes</taxon>
        <taxon>Hypocreomycetidae</taxon>
        <taxon>Glomerellales</taxon>
        <taxon>Glomerellaceae</taxon>
        <taxon>Colletotrichum</taxon>
        <taxon>Colletotrichum gloeosporioides species complex</taxon>
    </lineage>
</organism>